<keyword evidence="7 9" id="KW-0173">Coenzyme A biosynthesis</keyword>
<evidence type="ECO:0000256" key="2">
    <source>
        <dbReference type="ARBA" id="ARBA00022679"/>
    </source>
</evidence>
<dbReference type="Pfam" id="PF01467">
    <property type="entry name" value="CTP_transf_like"/>
    <property type="match status" value="1"/>
</dbReference>
<comment type="catalytic activity">
    <reaction evidence="8 9">
        <text>(R)-4'-phosphopantetheine + ATP + H(+) = 3'-dephospho-CoA + diphosphate</text>
        <dbReference type="Rhea" id="RHEA:19801"/>
        <dbReference type="ChEBI" id="CHEBI:15378"/>
        <dbReference type="ChEBI" id="CHEBI:30616"/>
        <dbReference type="ChEBI" id="CHEBI:33019"/>
        <dbReference type="ChEBI" id="CHEBI:57328"/>
        <dbReference type="ChEBI" id="CHEBI:61723"/>
        <dbReference type="EC" id="2.7.7.3"/>
    </reaction>
</comment>
<evidence type="ECO:0000256" key="3">
    <source>
        <dbReference type="ARBA" id="ARBA00022695"/>
    </source>
</evidence>
<gene>
    <name evidence="9 11" type="primary">coaD</name>
    <name evidence="11" type="ORF">ERCICURT3053_154</name>
</gene>
<reference evidence="11 12" key="1">
    <citation type="submission" date="2019-02" db="EMBL/GenBank/DDBJ databases">
        <authorList>
            <person name="Manzano-Marin A."/>
            <person name="Manzano-Marin A."/>
        </authorList>
    </citation>
    <scope>NUCLEOTIDE SEQUENCE [LARGE SCALE GENOMIC DNA]</scope>
    <source>
        <strain evidence="11 12">ErCicurtihirsuta</strain>
    </source>
</reference>
<dbReference type="PANTHER" id="PTHR21342">
    <property type="entry name" value="PHOSPHOPANTETHEINE ADENYLYLTRANSFERASE"/>
    <property type="match status" value="1"/>
</dbReference>
<feature type="binding site" evidence="9">
    <location>
        <position position="10"/>
    </location>
    <ligand>
        <name>substrate</name>
    </ligand>
</feature>
<organism evidence="11 12">
    <name type="scientific">Candidatus Erwinia haradaeae</name>
    <dbReference type="NCBI Taxonomy" id="1922217"/>
    <lineage>
        <taxon>Bacteria</taxon>
        <taxon>Pseudomonadati</taxon>
        <taxon>Pseudomonadota</taxon>
        <taxon>Gammaproteobacteria</taxon>
        <taxon>Enterobacterales</taxon>
        <taxon>Erwiniaceae</taxon>
        <taxon>Erwinia</taxon>
    </lineage>
</organism>
<dbReference type="PANTHER" id="PTHR21342:SF1">
    <property type="entry name" value="PHOSPHOPANTETHEINE ADENYLYLTRANSFERASE"/>
    <property type="match status" value="1"/>
</dbReference>
<dbReference type="EMBL" id="LR217698">
    <property type="protein sequence ID" value="VFP78531.1"/>
    <property type="molecule type" value="Genomic_DNA"/>
</dbReference>
<dbReference type="GO" id="GO:0005737">
    <property type="term" value="C:cytoplasm"/>
    <property type="evidence" value="ECO:0007669"/>
    <property type="project" value="UniProtKB-SubCell"/>
</dbReference>
<evidence type="ECO:0000256" key="1">
    <source>
        <dbReference type="ARBA" id="ARBA00022490"/>
    </source>
</evidence>
<dbReference type="AlphaFoldDB" id="A0A451CZE3"/>
<protein>
    <recommendedName>
        <fullName evidence="9">Phosphopantetheine adenylyltransferase</fullName>
        <ecNumber evidence="9">2.7.7.3</ecNumber>
    </recommendedName>
    <alternativeName>
        <fullName evidence="9">Dephospho-CoA pyrophosphorylase</fullName>
    </alternativeName>
    <alternativeName>
        <fullName evidence="9">Pantetheine-phosphate adenylyltransferase</fullName>
        <shortName evidence="9">PPAT</shortName>
    </alternativeName>
</protein>
<dbReference type="PRINTS" id="PR01020">
    <property type="entry name" value="LPSBIOSNTHSS"/>
</dbReference>
<accession>A0A451CZE3</accession>
<feature type="binding site" evidence="9">
    <location>
        <position position="42"/>
    </location>
    <ligand>
        <name>substrate</name>
    </ligand>
</feature>
<feature type="binding site" evidence="9">
    <location>
        <begin position="10"/>
        <end position="11"/>
    </location>
    <ligand>
        <name>ATP</name>
        <dbReference type="ChEBI" id="CHEBI:30616"/>
    </ligand>
</feature>
<dbReference type="CDD" id="cd02163">
    <property type="entry name" value="PPAT"/>
    <property type="match status" value="1"/>
</dbReference>
<evidence type="ECO:0000259" key="10">
    <source>
        <dbReference type="Pfam" id="PF01467"/>
    </source>
</evidence>
<comment type="pathway">
    <text evidence="9">Cofactor biosynthesis; coenzyme A biosynthesis; CoA from (R)-pantothenate: step 4/5.</text>
</comment>
<feature type="site" description="Transition state stabilizer" evidence="9">
    <location>
        <position position="18"/>
    </location>
</feature>
<dbReference type="SUPFAM" id="SSF52374">
    <property type="entry name" value="Nucleotidylyl transferase"/>
    <property type="match status" value="1"/>
</dbReference>
<feature type="domain" description="Cytidyltransferase-like" evidence="10">
    <location>
        <begin position="6"/>
        <end position="134"/>
    </location>
</feature>
<feature type="binding site" evidence="9">
    <location>
        <position position="88"/>
    </location>
    <ligand>
        <name>substrate</name>
    </ligand>
</feature>
<dbReference type="HAMAP" id="MF_00151">
    <property type="entry name" value="PPAT_bact"/>
    <property type="match status" value="1"/>
</dbReference>
<feature type="binding site" evidence="9">
    <location>
        <position position="18"/>
    </location>
    <ligand>
        <name>ATP</name>
        <dbReference type="ChEBI" id="CHEBI:30616"/>
    </ligand>
</feature>
<dbReference type="InterPro" id="IPR004821">
    <property type="entry name" value="Cyt_trans-like"/>
</dbReference>
<evidence type="ECO:0000256" key="5">
    <source>
        <dbReference type="ARBA" id="ARBA00022840"/>
    </source>
</evidence>
<name>A0A451CZE3_9GAMM</name>
<feature type="binding site" evidence="9">
    <location>
        <position position="99"/>
    </location>
    <ligand>
        <name>ATP</name>
        <dbReference type="ChEBI" id="CHEBI:30616"/>
    </ligand>
</feature>
<evidence type="ECO:0000256" key="4">
    <source>
        <dbReference type="ARBA" id="ARBA00022741"/>
    </source>
</evidence>
<keyword evidence="5 9" id="KW-0067">ATP-binding</keyword>
<dbReference type="RefSeq" id="WP_157991864.1">
    <property type="nucleotide sequence ID" value="NZ_LR217698.1"/>
</dbReference>
<dbReference type="Gene3D" id="3.40.50.620">
    <property type="entry name" value="HUPs"/>
    <property type="match status" value="1"/>
</dbReference>
<dbReference type="NCBIfam" id="TIGR00125">
    <property type="entry name" value="cyt_tran_rel"/>
    <property type="match status" value="1"/>
</dbReference>
<dbReference type="Proteomes" id="UP000294364">
    <property type="component" value="Chromosome"/>
</dbReference>
<evidence type="ECO:0000256" key="7">
    <source>
        <dbReference type="ARBA" id="ARBA00022993"/>
    </source>
</evidence>
<feature type="binding site" evidence="9">
    <location>
        <position position="74"/>
    </location>
    <ligand>
        <name>substrate</name>
    </ligand>
</feature>
<dbReference type="GO" id="GO:0004595">
    <property type="term" value="F:pantetheine-phosphate adenylyltransferase activity"/>
    <property type="evidence" value="ECO:0007669"/>
    <property type="project" value="UniProtKB-UniRule"/>
</dbReference>
<comment type="cofactor">
    <cofactor evidence="9">
        <name>Mg(2+)</name>
        <dbReference type="ChEBI" id="CHEBI:18420"/>
    </cofactor>
</comment>
<dbReference type="NCBIfam" id="TIGR01510">
    <property type="entry name" value="coaD_prev_kdtB"/>
    <property type="match status" value="1"/>
</dbReference>
<sequence length="160" mass="17956">MRNKAIYPGTFDPITNGHINIITRATLIFSKIILAITTNPSKNPMFSIEKRVGFAQEAVAHLKNVKIIRFSGLLIHLAQKQKTNVLIRGLRNVSDFEKETQRYHMNKHLNPKLEIIFLIATEQSTYLSSSLIKEIAHNGGNIESLLPASACKALTNVYKS</sequence>
<dbReference type="GO" id="GO:0015937">
    <property type="term" value="P:coenzyme A biosynthetic process"/>
    <property type="evidence" value="ECO:0007669"/>
    <property type="project" value="UniProtKB-UniRule"/>
</dbReference>
<keyword evidence="6 9" id="KW-0460">Magnesium</keyword>
<dbReference type="InterPro" id="IPR001980">
    <property type="entry name" value="PPAT"/>
</dbReference>
<dbReference type="UniPathway" id="UPA00241">
    <property type="reaction ID" value="UER00355"/>
</dbReference>
<proteinExistence type="inferred from homology"/>
<comment type="similarity">
    <text evidence="9">Belongs to the bacterial CoaD family.</text>
</comment>
<evidence type="ECO:0000313" key="11">
    <source>
        <dbReference type="EMBL" id="VFP78531.1"/>
    </source>
</evidence>
<evidence type="ECO:0000313" key="12">
    <source>
        <dbReference type="Proteomes" id="UP000294364"/>
    </source>
</evidence>
<evidence type="ECO:0000256" key="9">
    <source>
        <dbReference type="HAMAP-Rule" id="MF_00151"/>
    </source>
</evidence>
<evidence type="ECO:0000256" key="8">
    <source>
        <dbReference type="ARBA" id="ARBA00029346"/>
    </source>
</evidence>
<feature type="binding site" evidence="9">
    <location>
        <begin position="89"/>
        <end position="91"/>
    </location>
    <ligand>
        <name>ATP</name>
        <dbReference type="ChEBI" id="CHEBI:30616"/>
    </ligand>
</feature>
<keyword evidence="3 9" id="KW-0548">Nucleotidyltransferase</keyword>
<comment type="subunit">
    <text evidence="9">Homohexamer.</text>
</comment>
<keyword evidence="1 9" id="KW-0963">Cytoplasm</keyword>
<dbReference type="GO" id="GO:0005524">
    <property type="term" value="F:ATP binding"/>
    <property type="evidence" value="ECO:0007669"/>
    <property type="project" value="UniProtKB-KW"/>
</dbReference>
<dbReference type="OrthoDB" id="9806661at2"/>
<comment type="function">
    <text evidence="9">Reversibly transfers an adenylyl group from ATP to 4'-phosphopantetheine, yielding dephospho-CoA (dPCoA) and pyrophosphate.</text>
</comment>
<keyword evidence="4 9" id="KW-0547">Nucleotide-binding</keyword>
<comment type="subcellular location">
    <subcellularLocation>
        <location evidence="9">Cytoplasm</location>
    </subcellularLocation>
</comment>
<dbReference type="EC" id="2.7.7.3" evidence="9"/>
<keyword evidence="2 9" id="KW-0808">Transferase</keyword>
<dbReference type="InterPro" id="IPR014729">
    <property type="entry name" value="Rossmann-like_a/b/a_fold"/>
</dbReference>
<evidence type="ECO:0000256" key="6">
    <source>
        <dbReference type="ARBA" id="ARBA00022842"/>
    </source>
</evidence>
<feature type="binding site" evidence="9">
    <location>
        <begin position="124"/>
        <end position="130"/>
    </location>
    <ligand>
        <name>ATP</name>
        <dbReference type="ChEBI" id="CHEBI:30616"/>
    </ligand>
</feature>